<comment type="caution">
    <text evidence="2">The sequence shown here is derived from an EMBL/GenBank/DDBJ whole genome shotgun (WGS) entry which is preliminary data.</text>
</comment>
<dbReference type="AlphaFoldDB" id="A0AAV4C797"/>
<protein>
    <submittedName>
        <fullName evidence="2">Uncharacterized protein</fullName>
    </submittedName>
</protein>
<sequence length="94" mass="10147">MLVKYRFQGRDSFTVICFSQVIACFCGTSNQSGATFLIAGAFSDLACRNKSPSGAQTRDKRMPADSRADSLAAVPPTPPITFQIRLTEHSSLSV</sequence>
<dbReference type="Proteomes" id="UP000735302">
    <property type="component" value="Unassembled WGS sequence"/>
</dbReference>
<feature type="region of interest" description="Disordered" evidence="1">
    <location>
        <begin position="51"/>
        <end position="71"/>
    </location>
</feature>
<reference evidence="2 3" key="1">
    <citation type="journal article" date="2021" name="Elife">
        <title>Chloroplast acquisition without the gene transfer in kleptoplastic sea slugs, Plakobranchus ocellatus.</title>
        <authorList>
            <person name="Maeda T."/>
            <person name="Takahashi S."/>
            <person name="Yoshida T."/>
            <person name="Shimamura S."/>
            <person name="Takaki Y."/>
            <person name="Nagai Y."/>
            <person name="Toyoda A."/>
            <person name="Suzuki Y."/>
            <person name="Arimoto A."/>
            <person name="Ishii H."/>
            <person name="Satoh N."/>
            <person name="Nishiyama T."/>
            <person name="Hasebe M."/>
            <person name="Maruyama T."/>
            <person name="Minagawa J."/>
            <person name="Obokata J."/>
            <person name="Shigenobu S."/>
        </authorList>
    </citation>
    <scope>NUCLEOTIDE SEQUENCE [LARGE SCALE GENOMIC DNA]</scope>
</reference>
<evidence type="ECO:0000313" key="3">
    <source>
        <dbReference type="Proteomes" id="UP000735302"/>
    </source>
</evidence>
<gene>
    <name evidence="2" type="ORF">PoB_005380500</name>
</gene>
<organism evidence="2 3">
    <name type="scientific">Plakobranchus ocellatus</name>
    <dbReference type="NCBI Taxonomy" id="259542"/>
    <lineage>
        <taxon>Eukaryota</taxon>
        <taxon>Metazoa</taxon>
        <taxon>Spiralia</taxon>
        <taxon>Lophotrochozoa</taxon>
        <taxon>Mollusca</taxon>
        <taxon>Gastropoda</taxon>
        <taxon>Heterobranchia</taxon>
        <taxon>Euthyneura</taxon>
        <taxon>Panpulmonata</taxon>
        <taxon>Sacoglossa</taxon>
        <taxon>Placobranchoidea</taxon>
        <taxon>Plakobranchidae</taxon>
        <taxon>Plakobranchus</taxon>
    </lineage>
</organism>
<proteinExistence type="predicted"/>
<name>A0AAV4C797_9GAST</name>
<feature type="compositionally biased region" description="Basic and acidic residues" evidence="1">
    <location>
        <begin position="57"/>
        <end position="68"/>
    </location>
</feature>
<accession>A0AAV4C797</accession>
<keyword evidence="3" id="KW-1185">Reference proteome</keyword>
<evidence type="ECO:0000256" key="1">
    <source>
        <dbReference type="SAM" id="MobiDB-lite"/>
    </source>
</evidence>
<dbReference type="EMBL" id="BLXT01005907">
    <property type="protein sequence ID" value="GFO27300.1"/>
    <property type="molecule type" value="Genomic_DNA"/>
</dbReference>
<evidence type="ECO:0000313" key="2">
    <source>
        <dbReference type="EMBL" id="GFO27300.1"/>
    </source>
</evidence>